<dbReference type="AlphaFoldDB" id="F2I9W4"/>
<gene>
    <name evidence="1" type="ordered locus">Fluta_2136</name>
</gene>
<dbReference type="SUPFAM" id="SSF55073">
    <property type="entry name" value="Nucleotide cyclase"/>
    <property type="match status" value="1"/>
</dbReference>
<keyword evidence="2" id="KW-1185">Reference proteome</keyword>
<proteinExistence type="predicted"/>
<dbReference type="RefSeq" id="WP_013686892.1">
    <property type="nucleotide sequence ID" value="NC_015321.1"/>
</dbReference>
<protein>
    <submittedName>
        <fullName evidence="1">Uncharacterized protein</fullName>
    </submittedName>
</protein>
<dbReference type="HOGENOM" id="CLU_893570_0_0_10"/>
<organism evidence="1 2">
    <name type="scientific">Fluviicola taffensis (strain DSM 16823 / NCIMB 13979 / RW262)</name>
    <dbReference type="NCBI Taxonomy" id="755732"/>
    <lineage>
        <taxon>Bacteria</taxon>
        <taxon>Pseudomonadati</taxon>
        <taxon>Bacteroidota</taxon>
        <taxon>Flavobacteriia</taxon>
        <taxon>Flavobacteriales</taxon>
        <taxon>Crocinitomicaceae</taxon>
        <taxon>Fluviicola</taxon>
    </lineage>
</organism>
<evidence type="ECO:0000313" key="1">
    <source>
        <dbReference type="EMBL" id="AEA44122.1"/>
    </source>
</evidence>
<sequence>MNFTQVAEKIKEDGASIVNATEWNEHWDDHYVIFADLIAFAQRCVLSPGITVNNIVRFHRAINDALAGISDIVKYQFTDACYLITKNPKSALIAASNIQNECLLHNYVQMKKVPHPLFFHMIVPKIVISKGKVLGIMGTVEIEKIKRYSGISPKEFLAGEGIVRAYYLEKNTTGGLISIDPNCIEDLKKVSSGSKRTKTDALYRSWKNDKSNSLFSHDGVIDVPWLALQPRQINKGELTVEDSENFKIKVESFNFLWRTNFTEHINEGTSTNTLKQYGGGISHLCELMQIYSNSGPRSWDLVELNSAISKI</sequence>
<name>F2I9W4_FLUTR</name>
<reference evidence="1 2" key="1">
    <citation type="journal article" date="2011" name="Stand. Genomic Sci.">
        <title>Complete genome sequence of the gliding freshwater bacterium Fluviicola taffensis type strain (RW262).</title>
        <authorList>
            <person name="Woyke T."/>
            <person name="Chertkov O."/>
            <person name="Lapidus A."/>
            <person name="Nolan M."/>
            <person name="Lucas S."/>
            <person name="Del Rio T.G."/>
            <person name="Tice H."/>
            <person name="Cheng J.F."/>
            <person name="Tapia R."/>
            <person name="Han C."/>
            <person name="Goodwin L."/>
            <person name="Pitluck S."/>
            <person name="Liolios K."/>
            <person name="Pagani I."/>
            <person name="Ivanova N."/>
            <person name="Huntemann M."/>
            <person name="Mavromatis K."/>
            <person name="Mikhailova N."/>
            <person name="Pati A."/>
            <person name="Chen A."/>
            <person name="Palaniappan K."/>
            <person name="Land M."/>
            <person name="Hauser L."/>
            <person name="Brambilla E.M."/>
            <person name="Rohde M."/>
            <person name="Mwirichia R."/>
            <person name="Sikorski J."/>
            <person name="Tindall B.J."/>
            <person name="Goker M."/>
            <person name="Bristow J."/>
            <person name="Eisen J.A."/>
            <person name="Markowitz V."/>
            <person name="Hugenholtz P."/>
            <person name="Klenk H.P."/>
            <person name="Kyrpides N.C."/>
        </authorList>
    </citation>
    <scope>NUCLEOTIDE SEQUENCE [LARGE SCALE GENOMIC DNA]</scope>
    <source>
        <strain evidence="2">DSM 16823 / RW262 / RW262</strain>
    </source>
</reference>
<accession>F2I9W4</accession>
<dbReference type="STRING" id="755732.Fluta_2136"/>
<dbReference type="KEGG" id="fte:Fluta_2136"/>
<dbReference type="Proteomes" id="UP000007463">
    <property type="component" value="Chromosome"/>
</dbReference>
<evidence type="ECO:0000313" key="2">
    <source>
        <dbReference type="Proteomes" id="UP000007463"/>
    </source>
</evidence>
<dbReference type="InterPro" id="IPR029787">
    <property type="entry name" value="Nucleotide_cyclase"/>
</dbReference>
<dbReference type="EMBL" id="CP002542">
    <property type="protein sequence ID" value="AEA44122.1"/>
    <property type="molecule type" value="Genomic_DNA"/>
</dbReference>
<reference evidence="2" key="2">
    <citation type="submission" date="2011-02" db="EMBL/GenBank/DDBJ databases">
        <title>The complete genome of Fluviicola taffensis DSM 16823.</title>
        <authorList>
            <consortium name="US DOE Joint Genome Institute (JGI-PGF)"/>
            <person name="Lucas S."/>
            <person name="Copeland A."/>
            <person name="Lapidus A."/>
            <person name="Bruce D."/>
            <person name="Goodwin L."/>
            <person name="Pitluck S."/>
            <person name="Kyrpides N."/>
            <person name="Mavromatis K."/>
            <person name="Ivanova N."/>
            <person name="Mikhailova N."/>
            <person name="Pagani I."/>
            <person name="Chertkov O."/>
            <person name="Detter J.C."/>
            <person name="Han C."/>
            <person name="Tapia R."/>
            <person name="Land M."/>
            <person name="Hauser L."/>
            <person name="Markowitz V."/>
            <person name="Cheng J.-F."/>
            <person name="Hugenholtz P."/>
            <person name="Woyke T."/>
            <person name="Wu D."/>
            <person name="Tindall B."/>
            <person name="Pomrenke H.G."/>
            <person name="Brambilla E."/>
            <person name="Klenk H.-P."/>
            <person name="Eisen J.A."/>
        </authorList>
    </citation>
    <scope>NUCLEOTIDE SEQUENCE [LARGE SCALE GENOMIC DNA]</scope>
    <source>
        <strain evidence="2">DSM 16823 / RW262 / RW262</strain>
    </source>
</reference>